<dbReference type="EMBL" id="SPHZ02000009">
    <property type="protein sequence ID" value="KAF0898432.1"/>
    <property type="molecule type" value="Genomic_DNA"/>
</dbReference>
<evidence type="ECO:0000313" key="4">
    <source>
        <dbReference type="EMBL" id="KAF0898432.1"/>
    </source>
</evidence>
<reference evidence="4 5" key="1">
    <citation type="submission" date="2019-11" db="EMBL/GenBank/DDBJ databases">
        <title>Whole genome sequence of Oryza granulata.</title>
        <authorList>
            <person name="Li W."/>
        </authorList>
    </citation>
    <scope>NUCLEOTIDE SEQUENCE [LARGE SCALE GENOMIC DNA]</scope>
    <source>
        <strain evidence="5">cv. Menghai</strain>
        <tissue evidence="4">Leaf</tissue>
    </source>
</reference>
<dbReference type="PROSITE" id="PS51375">
    <property type="entry name" value="PPR"/>
    <property type="match status" value="1"/>
</dbReference>
<evidence type="ECO:0008006" key="6">
    <source>
        <dbReference type="Google" id="ProtNLM"/>
    </source>
</evidence>
<feature type="repeat" description="PPR" evidence="3">
    <location>
        <begin position="25"/>
        <end position="59"/>
    </location>
</feature>
<evidence type="ECO:0000256" key="1">
    <source>
        <dbReference type="ARBA" id="ARBA00022737"/>
    </source>
</evidence>
<evidence type="ECO:0000313" key="5">
    <source>
        <dbReference type="Proteomes" id="UP000479710"/>
    </source>
</evidence>
<dbReference type="NCBIfam" id="TIGR00756">
    <property type="entry name" value="PPR"/>
    <property type="match status" value="2"/>
</dbReference>
<protein>
    <recommendedName>
        <fullName evidence="6">Pentatricopeptide repeat-containing protein</fullName>
    </recommendedName>
</protein>
<gene>
    <name evidence="4" type="ORF">E2562_007268</name>
</gene>
<dbReference type="PANTHER" id="PTHR47926">
    <property type="entry name" value="PENTATRICOPEPTIDE REPEAT-CONTAINING PROTEIN"/>
    <property type="match status" value="1"/>
</dbReference>
<proteinExistence type="predicted"/>
<dbReference type="Gene3D" id="1.25.40.10">
    <property type="entry name" value="Tetratricopeptide repeat domain"/>
    <property type="match status" value="1"/>
</dbReference>
<dbReference type="Pfam" id="PF01535">
    <property type="entry name" value="PPR"/>
    <property type="match status" value="2"/>
</dbReference>
<keyword evidence="1" id="KW-0677">Repeat</keyword>
<keyword evidence="5" id="KW-1185">Reference proteome</keyword>
<dbReference type="GO" id="GO:0003723">
    <property type="term" value="F:RNA binding"/>
    <property type="evidence" value="ECO:0007669"/>
    <property type="project" value="InterPro"/>
</dbReference>
<comment type="caution">
    <text evidence="4">The sequence shown here is derived from an EMBL/GenBank/DDBJ whole genome shotgun (WGS) entry which is preliminary data.</text>
</comment>
<dbReference type="InterPro" id="IPR011990">
    <property type="entry name" value="TPR-like_helical_dom_sf"/>
</dbReference>
<dbReference type="AlphaFoldDB" id="A0A6G1CE33"/>
<accession>A0A6G1CE33</accession>
<dbReference type="GO" id="GO:0009451">
    <property type="term" value="P:RNA modification"/>
    <property type="evidence" value="ECO:0007669"/>
    <property type="project" value="InterPro"/>
</dbReference>
<dbReference type="Proteomes" id="UP000479710">
    <property type="component" value="Unassembled WGS sequence"/>
</dbReference>
<name>A0A6G1CE33_9ORYZ</name>
<evidence type="ECO:0000256" key="3">
    <source>
        <dbReference type="PROSITE-ProRule" id="PRU00708"/>
    </source>
</evidence>
<keyword evidence="2" id="KW-0809">Transit peptide</keyword>
<organism evidence="4 5">
    <name type="scientific">Oryza meyeriana var. granulata</name>
    <dbReference type="NCBI Taxonomy" id="110450"/>
    <lineage>
        <taxon>Eukaryota</taxon>
        <taxon>Viridiplantae</taxon>
        <taxon>Streptophyta</taxon>
        <taxon>Embryophyta</taxon>
        <taxon>Tracheophyta</taxon>
        <taxon>Spermatophyta</taxon>
        <taxon>Magnoliopsida</taxon>
        <taxon>Liliopsida</taxon>
        <taxon>Poales</taxon>
        <taxon>Poaceae</taxon>
        <taxon>BOP clade</taxon>
        <taxon>Oryzoideae</taxon>
        <taxon>Oryzeae</taxon>
        <taxon>Oryzinae</taxon>
        <taxon>Oryza</taxon>
        <taxon>Oryza meyeriana</taxon>
    </lineage>
</organism>
<dbReference type="OrthoDB" id="185373at2759"/>
<sequence>MVSGYCKKGDLEMARVIFDKMPSKNLVTWTITVSACAQKGLVDEAGKLFTQMKEASVELDVAAVVMQPKSSHWKNKNRTVSSHCQTRLKKSETLGRGEMYYLWAHRPVVSIKLVIRVPEAGRSRHSGSGSGPADAARLVARWGDEAAKGSGVMTTTATATCQVWLKQFQEFEDKFAAINRTTGLGKQLKDMLKIWCRPRW</sequence>
<evidence type="ECO:0000256" key="2">
    <source>
        <dbReference type="ARBA" id="ARBA00022946"/>
    </source>
</evidence>
<dbReference type="InterPro" id="IPR002885">
    <property type="entry name" value="PPR_rpt"/>
</dbReference>
<dbReference type="InterPro" id="IPR046960">
    <property type="entry name" value="PPR_At4g14850-like_plant"/>
</dbReference>